<dbReference type="SUPFAM" id="SSF53098">
    <property type="entry name" value="Ribonuclease H-like"/>
    <property type="match status" value="1"/>
</dbReference>
<dbReference type="HOGENOM" id="CLU_2237191_0_0_1"/>
<dbReference type="Gene3D" id="3.30.420.10">
    <property type="entry name" value="Ribonuclease H-like superfamily/Ribonuclease H"/>
    <property type="match status" value="1"/>
</dbReference>
<gene>
    <name evidence="2" type="ORF">MELLADRAFT_40099</name>
</gene>
<dbReference type="InterPro" id="IPR003165">
    <property type="entry name" value="Piwi"/>
</dbReference>
<organism evidence="3">
    <name type="scientific">Melampsora larici-populina (strain 98AG31 / pathotype 3-4-7)</name>
    <name type="common">Poplar leaf rust fungus</name>
    <dbReference type="NCBI Taxonomy" id="747676"/>
    <lineage>
        <taxon>Eukaryota</taxon>
        <taxon>Fungi</taxon>
        <taxon>Dikarya</taxon>
        <taxon>Basidiomycota</taxon>
        <taxon>Pucciniomycotina</taxon>
        <taxon>Pucciniomycetes</taxon>
        <taxon>Pucciniales</taxon>
        <taxon>Melampsoraceae</taxon>
        <taxon>Melampsora</taxon>
    </lineage>
</organism>
<dbReference type="GO" id="GO:0003676">
    <property type="term" value="F:nucleic acid binding"/>
    <property type="evidence" value="ECO:0007669"/>
    <property type="project" value="InterPro"/>
</dbReference>
<sequence>MILNSHRIRFLASQAEQDKSGNAPAGMVVDQEIGDPHLFDFFCQSQGGLKGTSRPCRYCVLKDENCFSPDNLQELINSVCSSYQPATRSVGIAAPAYVSYIIIYF</sequence>
<dbReference type="RefSeq" id="XP_007416890.1">
    <property type="nucleotide sequence ID" value="XM_007416828.1"/>
</dbReference>
<evidence type="ECO:0000313" key="2">
    <source>
        <dbReference type="EMBL" id="EGF99795.1"/>
    </source>
</evidence>
<proteinExistence type="predicted"/>
<dbReference type="EMBL" id="GL883154">
    <property type="protein sequence ID" value="EGF99795.1"/>
    <property type="molecule type" value="Genomic_DNA"/>
</dbReference>
<dbReference type="OrthoDB" id="10252740at2759"/>
<keyword evidence="3" id="KW-1185">Reference proteome</keyword>
<dbReference type="AlphaFoldDB" id="F4S6E7"/>
<reference evidence="3" key="1">
    <citation type="journal article" date="2011" name="Proc. Natl. Acad. Sci. U.S.A.">
        <title>Obligate biotrophy features unraveled by the genomic analysis of rust fungi.</title>
        <authorList>
            <person name="Duplessis S."/>
            <person name="Cuomo C.A."/>
            <person name="Lin Y.-C."/>
            <person name="Aerts A."/>
            <person name="Tisserant E."/>
            <person name="Veneault-Fourrey C."/>
            <person name="Joly D.L."/>
            <person name="Hacquard S."/>
            <person name="Amselem J."/>
            <person name="Cantarel B.L."/>
            <person name="Chiu R."/>
            <person name="Coutinho P.M."/>
            <person name="Feau N."/>
            <person name="Field M."/>
            <person name="Frey P."/>
            <person name="Gelhaye E."/>
            <person name="Goldberg J."/>
            <person name="Grabherr M.G."/>
            <person name="Kodira C.D."/>
            <person name="Kohler A."/>
            <person name="Kuees U."/>
            <person name="Lindquist E.A."/>
            <person name="Lucas S.M."/>
            <person name="Mago R."/>
            <person name="Mauceli E."/>
            <person name="Morin E."/>
            <person name="Murat C."/>
            <person name="Pangilinan J.L."/>
            <person name="Park R."/>
            <person name="Pearson M."/>
            <person name="Quesneville H."/>
            <person name="Rouhier N."/>
            <person name="Sakthikumar S."/>
            <person name="Salamov A.A."/>
            <person name="Schmutz J."/>
            <person name="Selles B."/>
            <person name="Shapiro H."/>
            <person name="Tanguay P."/>
            <person name="Tuskan G.A."/>
            <person name="Henrissat B."/>
            <person name="Van de Peer Y."/>
            <person name="Rouze P."/>
            <person name="Ellis J.G."/>
            <person name="Dodds P.N."/>
            <person name="Schein J.E."/>
            <person name="Zhong S."/>
            <person name="Hamelin R.C."/>
            <person name="Grigoriev I.V."/>
            <person name="Szabo L.J."/>
            <person name="Martin F."/>
        </authorList>
    </citation>
    <scope>NUCLEOTIDE SEQUENCE [LARGE SCALE GENOMIC DNA]</scope>
    <source>
        <strain evidence="3">98AG31 / pathotype 3-4-7</strain>
    </source>
</reference>
<protein>
    <recommendedName>
        <fullName evidence="1">Piwi domain-containing protein</fullName>
    </recommendedName>
</protein>
<dbReference type="PROSITE" id="PS50822">
    <property type="entry name" value="PIWI"/>
    <property type="match status" value="1"/>
</dbReference>
<dbReference type="VEuPathDB" id="FungiDB:MELLADRAFT_40099"/>
<dbReference type="PANTHER" id="PTHR22891">
    <property type="entry name" value="EUKARYOTIC TRANSLATION INITIATION FACTOR 2C"/>
    <property type="match status" value="1"/>
</dbReference>
<dbReference type="InParanoid" id="F4S6E7"/>
<dbReference type="InterPro" id="IPR036397">
    <property type="entry name" value="RNaseH_sf"/>
</dbReference>
<dbReference type="STRING" id="747676.F4S6E7"/>
<dbReference type="Pfam" id="PF02171">
    <property type="entry name" value="Piwi"/>
    <property type="match status" value="1"/>
</dbReference>
<name>F4S6E7_MELLP</name>
<dbReference type="eggNOG" id="KOG1041">
    <property type="taxonomic scope" value="Eukaryota"/>
</dbReference>
<evidence type="ECO:0000259" key="1">
    <source>
        <dbReference type="PROSITE" id="PS50822"/>
    </source>
</evidence>
<dbReference type="InterPro" id="IPR012337">
    <property type="entry name" value="RNaseH-like_sf"/>
</dbReference>
<feature type="domain" description="Piwi" evidence="1">
    <location>
        <begin position="1"/>
        <end position="105"/>
    </location>
</feature>
<dbReference type="GeneID" id="18927860"/>
<evidence type="ECO:0000313" key="3">
    <source>
        <dbReference type="Proteomes" id="UP000001072"/>
    </source>
</evidence>
<dbReference type="KEGG" id="mlr:MELLADRAFT_40099"/>
<accession>F4S6E7</accession>
<dbReference type="Proteomes" id="UP000001072">
    <property type="component" value="Unassembled WGS sequence"/>
</dbReference>